<dbReference type="Proteomes" id="UP001367508">
    <property type="component" value="Unassembled WGS sequence"/>
</dbReference>
<name>A0AAN9M206_CANGL</name>
<evidence type="ECO:0000256" key="1">
    <source>
        <dbReference type="SAM" id="Phobius"/>
    </source>
</evidence>
<dbReference type="AlphaFoldDB" id="A0AAN9M206"/>
<accession>A0AAN9M206</accession>
<feature type="transmembrane region" description="Helical" evidence="1">
    <location>
        <begin position="147"/>
        <end position="169"/>
    </location>
</feature>
<gene>
    <name evidence="2" type="ORF">VNO77_14621</name>
</gene>
<evidence type="ECO:0000313" key="2">
    <source>
        <dbReference type="EMBL" id="KAK7344694.1"/>
    </source>
</evidence>
<keyword evidence="3" id="KW-1185">Reference proteome</keyword>
<evidence type="ECO:0000313" key="3">
    <source>
        <dbReference type="Proteomes" id="UP001367508"/>
    </source>
</evidence>
<comment type="caution">
    <text evidence="2">The sequence shown here is derived from an EMBL/GenBank/DDBJ whole genome shotgun (WGS) entry which is preliminary data.</text>
</comment>
<sequence>MQKPASAPPPQRISSHTSCCGIVQARSFSLWGRQVRNKLLEAQVMSQAESLSLNLTLLPGFLVREISELPLVWHHRIMVVGTDSANVTDTIVVKGPISMVLVKQTKAEVTTLDKASVSSSRVHILQAVNEKKFTVQQQIWAFQQEQVMFWLVISTLGSPWAILIFQWIMCIDSFLLNCLASRIGSIPLKSLKDKVVTWLSGRWGAHYIC</sequence>
<reference evidence="2 3" key="1">
    <citation type="submission" date="2024-01" db="EMBL/GenBank/DDBJ databases">
        <title>The genomes of 5 underutilized Papilionoideae crops provide insights into root nodulation and disease resistanc.</title>
        <authorList>
            <person name="Jiang F."/>
        </authorList>
    </citation>
    <scope>NUCLEOTIDE SEQUENCE [LARGE SCALE GENOMIC DNA]</scope>
    <source>
        <strain evidence="2">LVBAO_FW01</strain>
        <tissue evidence="2">Leaves</tissue>
    </source>
</reference>
<proteinExistence type="predicted"/>
<keyword evidence="1" id="KW-0472">Membrane</keyword>
<dbReference type="EMBL" id="JAYMYQ010000003">
    <property type="protein sequence ID" value="KAK7344694.1"/>
    <property type="molecule type" value="Genomic_DNA"/>
</dbReference>
<protein>
    <submittedName>
        <fullName evidence="2">Uncharacterized protein</fullName>
    </submittedName>
</protein>
<organism evidence="2 3">
    <name type="scientific">Canavalia gladiata</name>
    <name type="common">Sword bean</name>
    <name type="synonym">Dolichos gladiatus</name>
    <dbReference type="NCBI Taxonomy" id="3824"/>
    <lineage>
        <taxon>Eukaryota</taxon>
        <taxon>Viridiplantae</taxon>
        <taxon>Streptophyta</taxon>
        <taxon>Embryophyta</taxon>
        <taxon>Tracheophyta</taxon>
        <taxon>Spermatophyta</taxon>
        <taxon>Magnoliopsida</taxon>
        <taxon>eudicotyledons</taxon>
        <taxon>Gunneridae</taxon>
        <taxon>Pentapetalae</taxon>
        <taxon>rosids</taxon>
        <taxon>fabids</taxon>
        <taxon>Fabales</taxon>
        <taxon>Fabaceae</taxon>
        <taxon>Papilionoideae</taxon>
        <taxon>50 kb inversion clade</taxon>
        <taxon>NPAAA clade</taxon>
        <taxon>indigoferoid/millettioid clade</taxon>
        <taxon>Phaseoleae</taxon>
        <taxon>Canavalia</taxon>
    </lineage>
</organism>
<keyword evidence="1" id="KW-0812">Transmembrane</keyword>
<keyword evidence="1" id="KW-1133">Transmembrane helix</keyword>